<dbReference type="InterPro" id="IPR009563">
    <property type="entry name" value="SSSCA1"/>
</dbReference>
<proteinExistence type="predicted"/>
<dbReference type="BioCyc" id="IAGG583356:GHAH-1925-MONOMER"/>
<gene>
    <name evidence="1" type="ordered locus">Igag_1936</name>
</gene>
<dbReference type="AlphaFoldDB" id="E0STE3"/>
<organism evidence="1 2">
    <name type="scientific">Ignisphaera aggregans (strain DSM 17230 / JCM 13409 / AQ1.S1)</name>
    <dbReference type="NCBI Taxonomy" id="583356"/>
    <lineage>
        <taxon>Archaea</taxon>
        <taxon>Thermoproteota</taxon>
        <taxon>Thermoprotei</taxon>
        <taxon>Desulfurococcales</taxon>
        <taxon>Desulfurococcaceae</taxon>
        <taxon>Ignisphaera</taxon>
    </lineage>
</organism>
<keyword evidence="2" id="KW-1185">Reference proteome</keyword>
<accession>E0STE3</accession>
<evidence type="ECO:0000313" key="2">
    <source>
        <dbReference type="Proteomes" id="UP000001304"/>
    </source>
</evidence>
<evidence type="ECO:0000313" key="1">
    <source>
        <dbReference type="EMBL" id="ADM28729.1"/>
    </source>
</evidence>
<dbReference type="HOGENOM" id="CLU_142653_1_0_2"/>
<dbReference type="EMBL" id="CP002098">
    <property type="protein sequence ID" value="ADM28729.1"/>
    <property type="molecule type" value="Genomic_DNA"/>
</dbReference>
<dbReference type="STRING" id="583356.Igag_1936"/>
<dbReference type="Pfam" id="PF06677">
    <property type="entry name" value="Auto_anti-p27"/>
    <property type="match status" value="1"/>
</dbReference>
<dbReference type="Proteomes" id="UP000001304">
    <property type="component" value="Chromosome"/>
</dbReference>
<dbReference type="KEGG" id="iag:Igag_1936"/>
<name>E0STE3_IGNAA</name>
<protein>
    <submittedName>
        <fullName evidence="1">Sjogrens syndrome scleroderma autoantigen 1</fullName>
    </submittedName>
</protein>
<sequence>MFGENIDRESAIKRAADLLRSGATLLAETCPVCGSPLLRLVSGEVVCPIHGRVMIAKTESDIAEASILSVLTELEKNISSLLLNYNRRIQKNEVGFEDARDLVYWLDAIERIEKIKRLIQHPTQKKSSKSTPSKQK</sequence>
<reference evidence="1 2" key="1">
    <citation type="journal article" date="2010" name="Stand. Genomic Sci.">
        <title>Complete genome sequence of Ignisphaera aggregans type strain (AQ1.S1).</title>
        <authorList>
            <person name="Goker M."/>
            <person name="Held B."/>
            <person name="Lapidus A."/>
            <person name="Nolan M."/>
            <person name="Spring S."/>
            <person name="Yasawong M."/>
            <person name="Lucas S."/>
            <person name="Glavina Del Rio T."/>
            <person name="Tice H."/>
            <person name="Cheng J.F."/>
            <person name="Goodwin L."/>
            <person name="Tapia R."/>
            <person name="Pitluck S."/>
            <person name="Liolios K."/>
            <person name="Ivanova N."/>
            <person name="Mavromatis K."/>
            <person name="Mikhailova N."/>
            <person name="Pati A."/>
            <person name="Chen A."/>
            <person name="Palaniappan K."/>
            <person name="Brambilla E."/>
            <person name="Land M."/>
            <person name="Hauser L."/>
            <person name="Chang Y.J."/>
            <person name="Jeffries C.D."/>
            <person name="Brettin T."/>
            <person name="Detter J.C."/>
            <person name="Han C."/>
            <person name="Rohde M."/>
            <person name="Sikorski J."/>
            <person name="Woyke T."/>
            <person name="Bristow J."/>
            <person name="Eisen J.A."/>
            <person name="Markowitz V."/>
            <person name="Hugenholtz P."/>
            <person name="Kyrpides N.C."/>
            <person name="Klenk H.P."/>
        </authorList>
    </citation>
    <scope>NUCLEOTIDE SEQUENCE [LARGE SCALE GENOMIC DNA]</scope>
    <source>
        <strain evidence="2">DSM 17230 / JCM 13409 / AQ1.S1</strain>
    </source>
</reference>